<accession>A0A4T0FDF1</accession>
<proteinExistence type="predicted"/>
<keyword evidence="3" id="KW-1185">Reference proteome</keyword>
<feature type="region of interest" description="Disordered" evidence="1">
    <location>
        <begin position="408"/>
        <end position="579"/>
    </location>
</feature>
<protein>
    <submittedName>
        <fullName evidence="2">Uncharacterized protein</fullName>
    </submittedName>
</protein>
<organism evidence="2 3">
    <name type="scientific">Wallemia hederae</name>
    <dbReference type="NCBI Taxonomy" id="1540922"/>
    <lineage>
        <taxon>Eukaryota</taxon>
        <taxon>Fungi</taxon>
        <taxon>Dikarya</taxon>
        <taxon>Basidiomycota</taxon>
        <taxon>Wallemiomycotina</taxon>
        <taxon>Wallemiomycetes</taxon>
        <taxon>Wallemiales</taxon>
        <taxon>Wallemiaceae</taxon>
        <taxon>Wallemia</taxon>
    </lineage>
</organism>
<feature type="region of interest" description="Disordered" evidence="1">
    <location>
        <begin position="166"/>
        <end position="208"/>
    </location>
</feature>
<dbReference type="Proteomes" id="UP000310189">
    <property type="component" value="Unassembled WGS sequence"/>
</dbReference>
<feature type="region of interest" description="Disordered" evidence="1">
    <location>
        <begin position="380"/>
        <end position="399"/>
    </location>
</feature>
<gene>
    <name evidence="2" type="ORF">E3P99_03799</name>
</gene>
<evidence type="ECO:0000313" key="3">
    <source>
        <dbReference type="Proteomes" id="UP000310189"/>
    </source>
</evidence>
<evidence type="ECO:0000313" key="2">
    <source>
        <dbReference type="EMBL" id="TIA86038.1"/>
    </source>
</evidence>
<feature type="compositionally biased region" description="Low complexity" evidence="1">
    <location>
        <begin position="435"/>
        <end position="452"/>
    </location>
</feature>
<feature type="compositionally biased region" description="Polar residues" evidence="1">
    <location>
        <begin position="166"/>
        <end position="200"/>
    </location>
</feature>
<sequence>MENTPHDSDKRHTNASVLDYYAYVAETGEGSSSSSPSSNYSASFDREAYGDGYGDGYSAGNRHASVLERMDSNSYTHLNVYAAKGDDGPVKVGSYDYRDISRPIDSAASAHAETDAAHAPAHELVSPLSSRLPLTDHSHSSHYTSIGDIPSDVLLKRRGSALSQMSTAALNDTQSQHSPKSFTSDSTIDLPSPTDNTDPMSITRDMPLPNAFSSAATFSGANSSADRIMRTAEAMNALAKAASGLQVWLRCVGGENRPRGFSPPPLLNHSQRYKREQTLSPALSLSLNQMPTSASAPSVHSTNAQVSSSPYMNTPVVPFLHDRQHSTASFATNSTFPMRPGSDVNVAHDLTTKTAALGLNDSPPDKIPEHLPYPGAAMLKKTGSTNSGVSTPKSSGKASRAAGFFANLGRRTSAKSPPKKLHIGHPSPISKDLDLPSSISSISPPLYTTTPGTTPPISPNRSEDYANEPPTAPASTTSFSGKDNKEVTVPARHSSHKKGSRHASTSHINLDGLDRTPSGPRAKPGKSRNSSIFNLSHVLNPEPFPGLANLKPPSKYDLRASTPAPLRQSSKKEAGEDLSPAFKASLSRLENLLPQAAKSDLKSHLKKANGDEMRAVGTYIESQRT</sequence>
<dbReference type="EMBL" id="SPNW01000090">
    <property type="protein sequence ID" value="TIA86038.1"/>
    <property type="molecule type" value="Genomic_DNA"/>
</dbReference>
<evidence type="ECO:0000256" key="1">
    <source>
        <dbReference type="SAM" id="MobiDB-lite"/>
    </source>
</evidence>
<dbReference type="OrthoDB" id="2413468at2759"/>
<name>A0A4T0FDF1_9BASI</name>
<dbReference type="AlphaFoldDB" id="A0A4T0FDF1"/>
<feature type="compositionally biased region" description="Polar residues" evidence="1">
    <location>
        <begin position="382"/>
        <end position="397"/>
    </location>
</feature>
<reference evidence="2 3" key="1">
    <citation type="submission" date="2019-03" db="EMBL/GenBank/DDBJ databases">
        <title>Sequencing 23 genomes of Wallemia ichthyophaga.</title>
        <authorList>
            <person name="Gostincar C."/>
        </authorList>
    </citation>
    <scope>NUCLEOTIDE SEQUENCE [LARGE SCALE GENOMIC DNA]</scope>
    <source>
        <strain evidence="2 3">EXF-5753</strain>
    </source>
</reference>
<comment type="caution">
    <text evidence="2">The sequence shown here is derived from an EMBL/GenBank/DDBJ whole genome shotgun (WGS) entry which is preliminary data.</text>
</comment>